<feature type="transmembrane region" description="Helical" evidence="1">
    <location>
        <begin position="245"/>
        <end position="266"/>
    </location>
</feature>
<feature type="transmembrane region" description="Helical" evidence="1">
    <location>
        <begin position="183"/>
        <end position="202"/>
    </location>
</feature>
<dbReference type="Proteomes" id="UP000297089">
    <property type="component" value="Segment"/>
</dbReference>
<feature type="transmembrane region" description="Helical" evidence="1">
    <location>
        <begin position="39"/>
        <end position="60"/>
    </location>
</feature>
<reference evidence="2 3" key="1">
    <citation type="submission" date="2018-02" db="EMBL/GenBank/DDBJ databases">
        <title>Complete genome sequence of MneRV2, the pig-tailed macaque RV2 rhadinovirus, and evolutionary relationship with rhesus macaque RRV and human herpesvirus 8/KSHV.</title>
        <authorList>
            <person name="Rose T.M."/>
            <person name="Bruce A.G."/>
        </authorList>
    </citation>
    <scope>NUCLEOTIDE SEQUENCE [LARGE SCALE GENOMIC DNA]</scope>
    <source>
        <strain evidence="2 3">J97167</strain>
    </source>
</reference>
<dbReference type="EMBL" id="KP265674">
    <property type="protein sequence ID" value="AJE29734.1"/>
    <property type="molecule type" value="Genomic_DNA"/>
</dbReference>
<dbReference type="InterPro" id="IPR009304">
    <property type="entry name" value="Herpes_LAMP2"/>
</dbReference>
<evidence type="ECO:0000313" key="3">
    <source>
        <dbReference type="Proteomes" id="UP000297089"/>
    </source>
</evidence>
<feature type="transmembrane region" description="Helical" evidence="1">
    <location>
        <begin position="214"/>
        <end position="233"/>
    </location>
</feature>
<keyword evidence="1" id="KW-1133">Transmembrane helix</keyword>
<keyword evidence="1" id="KW-0472">Membrane</keyword>
<name>A0A0B5CYI7_9GAMA</name>
<dbReference type="Pfam" id="PF06126">
    <property type="entry name" value="Herpes_LAMP2"/>
    <property type="match status" value="1"/>
</dbReference>
<accession>A0A0B5CYI7</accession>
<feature type="transmembrane region" description="Helical" evidence="1">
    <location>
        <begin position="278"/>
        <end position="300"/>
    </location>
</feature>
<feature type="transmembrane region" description="Helical" evidence="1">
    <location>
        <begin position="132"/>
        <end position="151"/>
    </location>
</feature>
<dbReference type="KEGG" id="vg:65099618"/>
<feature type="transmembrane region" description="Helical" evidence="1">
    <location>
        <begin position="72"/>
        <end position="92"/>
    </location>
</feature>
<protein>
    <submittedName>
        <fullName evidence="2">N15</fullName>
    </submittedName>
</protein>
<keyword evidence="1" id="KW-0812">Transmembrane</keyword>
<sequence>MAWNCTFFMWCTWLFSSLTTGTFWLISLAQYACDNPSNFFTVIVSTVACFSLLWKSLGLYFHRSRAQRLNPLPSNFIPWITACCVLLSGFSLRDATLLVKSCIAIACIFQIYIATLLFVIKTPRCSLNSTSCLLVLPLLVIFIIFTTTTLWNGHYKIVPLLPPMIVALAFYGYVWLSLQTNLLRIVGSWFAIYSALLGMYAVTETTTVSSLTLALSYSIITANTAIVAICIAVKIAWRITNHGTCLFIMLQGIVLALHIVAAEIGVHIIHTTTPESKLGFFIFSGLLFAAFVANFFYHAFYRISFWSANSHWMLCIGSGANLLSILKFKPIGTEALSVIILSVGILLIGLLQIGLTACIYRLPGLFTPTRVETTPSTRHYRRTRSRSQEEVNIELDILPQATPTASGAAEEARINTTPAVNQPRASGGTPLRSISLPLSLLSDPQHTAQRVTLSEVIVDSPTSVSEIRQFIAFPSSPTTPCLLPPNIPLPPLPIASTPQTSFYELEGEESSEYCNVGEFFEGACQGGQN</sequence>
<feature type="transmembrane region" description="Helical" evidence="1">
    <location>
        <begin position="157"/>
        <end position="176"/>
    </location>
</feature>
<evidence type="ECO:0000313" key="2">
    <source>
        <dbReference type="EMBL" id="AJE29734.1"/>
    </source>
</evidence>
<keyword evidence="3" id="KW-1185">Reference proteome</keyword>
<feature type="transmembrane region" description="Helical" evidence="1">
    <location>
        <begin position="335"/>
        <end position="360"/>
    </location>
</feature>
<feature type="transmembrane region" description="Helical" evidence="1">
    <location>
        <begin position="98"/>
        <end position="120"/>
    </location>
</feature>
<feature type="transmembrane region" description="Helical" evidence="1">
    <location>
        <begin position="7"/>
        <end position="27"/>
    </location>
</feature>
<evidence type="ECO:0000256" key="1">
    <source>
        <dbReference type="SAM" id="Phobius"/>
    </source>
</evidence>
<organism evidence="2 3">
    <name type="scientific">macacine gammaherpesvirus 12</name>
    <dbReference type="NCBI Taxonomy" id="2560571"/>
    <lineage>
        <taxon>Viruses</taxon>
        <taxon>Duplodnaviria</taxon>
        <taxon>Heunggongvirae</taxon>
        <taxon>Peploviricota</taxon>
        <taxon>Herviviricetes</taxon>
        <taxon>Herpesvirales</taxon>
        <taxon>Orthoherpesviridae</taxon>
        <taxon>Gammaherpesvirinae</taxon>
        <taxon>Rhadinovirus</taxon>
        <taxon>Rhadinovirus macacinegamma12</taxon>
    </lineage>
</organism>
<proteinExistence type="predicted"/>
<gene>
    <name evidence="2" type="primary">N15</name>
</gene>